<sequence length="357" mass="39925">MQLFKGSTGRLRETPGKGYSTQSVVDAILIHFCSDNKEIRMLAVKCFLRFSETYNYLDVHLYIQTFLLNATFKVFLDQHGLWMPQVIAEIATITDDSVNRSVLGLMFRTYDTLHLMGYTFDTDMLNLEKHVEAQLIKMDDADELPSDDAVGSVLTDDDSYTTLQDAQDTPRLYATSDPVSEVESFKAMSLLADDKAQNKPSKPNKPNKLTPVKKTPAKTNTLFNYVSAAEDFTSMERPAKPSAQSSAQPQVQRSMLGTYDVFRQSTGYTAPKKVPAKKKDRYLDMLKNRKPTENHYKNSTLGSTTGADSLGSHRMFGTSAFSAPSNRSTTKSHTSLPHMFADFGSEPDSDDQPVMRP</sequence>
<dbReference type="Proteomes" id="UP000054560">
    <property type="component" value="Unassembled WGS sequence"/>
</dbReference>
<feature type="region of interest" description="Disordered" evidence="1">
    <location>
        <begin position="287"/>
        <end position="357"/>
    </location>
</feature>
<dbReference type="RefSeq" id="XP_014150013.1">
    <property type="nucleotide sequence ID" value="XM_014294538.1"/>
</dbReference>
<dbReference type="AlphaFoldDB" id="A0A0L0FI32"/>
<dbReference type="GeneID" id="25911881"/>
<evidence type="ECO:0000256" key="1">
    <source>
        <dbReference type="SAM" id="MobiDB-lite"/>
    </source>
</evidence>
<proteinExistence type="predicted"/>
<feature type="compositionally biased region" description="Polar residues" evidence="1">
    <location>
        <begin position="319"/>
        <end position="335"/>
    </location>
</feature>
<reference evidence="2 3" key="1">
    <citation type="submission" date="2011-02" db="EMBL/GenBank/DDBJ databases">
        <title>The Genome Sequence of Sphaeroforma arctica JP610.</title>
        <authorList>
            <consortium name="The Broad Institute Genome Sequencing Platform"/>
            <person name="Russ C."/>
            <person name="Cuomo C."/>
            <person name="Young S.K."/>
            <person name="Zeng Q."/>
            <person name="Gargeya S."/>
            <person name="Alvarado L."/>
            <person name="Berlin A."/>
            <person name="Chapman S.B."/>
            <person name="Chen Z."/>
            <person name="Freedman E."/>
            <person name="Gellesch M."/>
            <person name="Goldberg J."/>
            <person name="Griggs A."/>
            <person name="Gujja S."/>
            <person name="Heilman E."/>
            <person name="Heiman D."/>
            <person name="Howarth C."/>
            <person name="Mehta T."/>
            <person name="Neiman D."/>
            <person name="Pearson M."/>
            <person name="Roberts A."/>
            <person name="Saif S."/>
            <person name="Shea T."/>
            <person name="Shenoy N."/>
            <person name="Sisk P."/>
            <person name="Stolte C."/>
            <person name="Sykes S."/>
            <person name="White J."/>
            <person name="Yandava C."/>
            <person name="Burger G."/>
            <person name="Gray M.W."/>
            <person name="Holland P.W.H."/>
            <person name="King N."/>
            <person name="Lang F.B.F."/>
            <person name="Roger A.J."/>
            <person name="Ruiz-Trillo I."/>
            <person name="Haas B."/>
            <person name="Nusbaum C."/>
            <person name="Birren B."/>
        </authorList>
    </citation>
    <scope>NUCLEOTIDE SEQUENCE [LARGE SCALE GENOMIC DNA]</scope>
    <source>
        <strain evidence="2 3">JP610</strain>
    </source>
</reference>
<evidence type="ECO:0000313" key="2">
    <source>
        <dbReference type="EMBL" id="KNC76111.1"/>
    </source>
</evidence>
<dbReference type="EMBL" id="KQ243253">
    <property type="protein sequence ID" value="KNC76111.1"/>
    <property type="molecule type" value="Genomic_DNA"/>
</dbReference>
<feature type="compositionally biased region" description="Polar residues" evidence="1">
    <location>
        <begin position="297"/>
        <end position="307"/>
    </location>
</feature>
<evidence type="ECO:0000313" key="3">
    <source>
        <dbReference type="Proteomes" id="UP000054560"/>
    </source>
</evidence>
<feature type="compositionally biased region" description="Low complexity" evidence="1">
    <location>
        <begin position="198"/>
        <end position="208"/>
    </location>
</feature>
<organism evidence="2 3">
    <name type="scientific">Sphaeroforma arctica JP610</name>
    <dbReference type="NCBI Taxonomy" id="667725"/>
    <lineage>
        <taxon>Eukaryota</taxon>
        <taxon>Ichthyosporea</taxon>
        <taxon>Ichthyophonida</taxon>
        <taxon>Sphaeroforma</taxon>
    </lineage>
</organism>
<gene>
    <name evidence="2" type="ORF">SARC_11377</name>
</gene>
<keyword evidence="3" id="KW-1185">Reference proteome</keyword>
<protein>
    <submittedName>
        <fullName evidence="2">Uncharacterized protein</fullName>
    </submittedName>
</protein>
<accession>A0A0L0FI32</accession>
<feature type="compositionally biased region" description="Basic and acidic residues" evidence="1">
    <location>
        <begin position="287"/>
        <end position="296"/>
    </location>
</feature>
<feature type="region of interest" description="Disordered" evidence="1">
    <location>
        <begin position="193"/>
        <end position="216"/>
    </location>
</feature>
<feature type="non-terminal residue" evidence="2">
    <location>
        <position position="357"/>
    </location>
</feature>
<name>A0A0L0FI32_9EUKA</name>